<evidence type="ECO:0000313" key="1">
    <source>
        <dbReference type="EMBL" id="RCK79913.1"/>
    </source>
</evidence>
<dbReference type="AlphaFoldDB" id="A0A367ZP86"/>
<evidence type="ECO:0000313" key="2">
    <source>
        <dbReference type="Proteomes" id="UP000252355"/>
    </source>
</evidence>
<accession>A0A367ZP86</accession>
<organism evidence="1 2">
    <name type="scientific">Candidatus Ozemobacter sibiricus</name>
    <dbReference type="NCBI Taxonomy" id="2268124"/>
    <lineage>
        <taxon>Bacteria</taxon>
        <taxon>Candidatus Ozemobacteria</taxon>
        <taxon>Candidatus Ozemobacterales</taxon>
        <taxon>Candidatus Ozemobacteraceae</taxon>
        <taxon>Candidatus Ozemobacter</taxon>
    </lineage>
</organism>
<reference evidence="1 2" key="1">
    <citation type="submission" date="2018-05" db="EMBL/GenBank/DDBJ databases">
        <title>A metagenomic window into the 2 km-deep terrestrial subsurface aquifer revealed taxonomically and functionally diverse microbial community comprising novel uncultured bacterial lineages.</title>
        <authorList>
            <person name="Kadnikov V.V."/>
            <person name="Mardanov A.V."/>
            <person name="Beletsky A.V."/>
            <person name="Banks D."/>
            <person name="Pimenov N.V."/>
            <person name="Frank Y.A."/>
            <person name="Karnachuk O.V."/>
            <person name="Ravin N.V."/>
        </authorList>
    </citation>
    <scope>NUCLEOTIDE SEQUENCE [LARGE SCALE GENOMIC DNA]</scope>
    <source>
        <strain evidence="1">BY5</strain>
    </source>
</reference>
<dbReference type="Proteomes" id="UP000252355">
    <property type="component" value="Unassembled WGS sequence"/>
</dbReference>
<protein>
    <submittedName>
        <fullName evidence="1">Uncharacterized protein</fullName>
    </submittedName>
</protein>
<proteinExistence type="predicted"/>
<name>A0A367ZP86_9BACT</name>
<gene>
    <name evidence="1" type="ORF">OZSIB_3782</name>
</gene>
<dbReference type="EMBL" id="QOQW01000009">
    <property type="protein sequence ID" value="RCK79913.1"/>
    <property type="molecule type" value="Genomic_DNA"/>
</dbReference>
<comment type="caution">
    <text evidence="1">The sequence shown here is derived from an EMBL/GenBank/DDBJ whole genome shotgun (WGS) entry which is preliminary data.</text>
</comment>
<sequence length="70" mass="7560">MCHGSLLVKLGEGPFYHEESGEATWGWPEMSMESGATRNLGAGVRSLPAWVAVRPGPVNERGVDLEPRPV</sequence>